<protein>
    <submittedName>
        <fullName evidence="1">Uncharacterized protein</fullName>
    </submittedName>
</protein>
<dbReference type="GeneID" id="86052811"/>
<proteinExistence type="predicted"/>
<evidence type="ECO:0000313" key="1">
    <source>
        <dbReference type="EMBL" id="MSS88054.1"/>
    </source>
</evidence>
<dbReference type="RefSeq" id="WP_154464029.1">
    <property type="nucleotide sequence ID" value="NZ_JAXDZL010000164.1"/>
</dbReference>
<keyword evidence="2" id="KW-1185">Reference proteome</keyword>
<dbReference type="EMBL" id="VUMI01000008">
    <property type="protein sequence ID" value="MSS88054.1"/>
    <property type="molecule type" value="Genomic_DNA"/>
</dbReference>
<comment type="caution">
    <text evidence="1">The sequence shown here is derived from an EMBL/GenBank/DDBJ whole genome shotgun (WGS) entry which is preliminary data.</text>
</comment>
<evidence type="ECO:0000313" key="2">
    <source>
        <dbReference type="Proteomes" id="UP000436047"/>
    </source>
</evidence>
<dbReference type="Proteomes" id="UP000436047">
    <property type="component" value="Unassembled WGS sequence"/>
</dbReference>
<gene>
    <name evidence="1" type="ORF">FYJ45_06995</name>
</gene>
<reference evidence="1 2" key="1">
    <citation type="submission" date="2019-08" db="EMBL/GenBank/DDBJ databases">
        <title>In-depth cultivation of the pig gut microbiome towards novel bacterial diversity and tailored functional studies.</title>
        <authorList>
            <person name="Wylensek D."/>
            <person name="Hitch T.C.A."/>
            <person name="Clavel T."/>
        </authorList>
    </citation>
    <scope>NUCLEOTIDE SEQUENCE [LARGE SCALE GENOMIC DNA]</scope>
    <source>
        <strain evidence="1 2">WCA-389-WT-23B</strain>
    </source>
</reference>
<accession>A0A6N7WEB7</accession>
<name>A0A6N7WEB7_9FIRM</name>
<dbReference type="AlphaFoldDB" id="A0A6N7WEB7"/>
<sequence>MNEPILKLEEQIINLYQDTETQVYEGWILKSSGRRLVVFPLYNVYPDSVDEHIRGCERIGEEKAAKCMFRIAENTNFYLHSRLEKNNYMRQECFVVGALHITEETTAQLKAKNLTETKKVS</sequence>
<organism evidence="1 2">
    <name type="scientific">Eisenbergiella porci</name>
    <dbReference type="NCBI Taxonomy" id="2652274"/>
    <lineage>
        <taxon>Bacteria</taxon>
        <taxon>Bacillati</taxon>
        <taxon>Bacillota</taxon>
        <taxon>Clostridia</taxon>
        <taxon>Lachnospirales</taxon>
        <taxon>Lachnospiraceae</taxon>
        <taxon>Eisenbergiella</taxon>
    </lineage>
</organism>